<comment type="caution">
    <text evidence="1">The sequence shown here is derived from an EMBL/GenBank/DDBJ whole genome shotgun (WGS) entry which is preliminary data.</text>
</comment>
<dbReference type="Pfam" id="PF06224">
    <property type="entry name" value="AlkZ-like"/>
    <property type="match status" value="1"/>
</dbReference>
<organism evidence="1 2">
    <name type="scientific">Saccharothrix variisporea</name>
    <dbReference type="NCBI Taxonomy" id="543527"/>
    <lineage>
        <taxon>Bacteria</taxon>
        <taxon>Bacillati</taxon>
        <taxon>Actinomycetota</taxon>
        <taxon>Actinomycetes</taxon>
        <taxon>Pseudonocardiales</taxon>
        <taxon>Pseudonocardiaceae</taxon>
        <taxon>Saccharothrix</taxon>
    </lineage>
</organism>
<accession>A0A495X2F3</accession>
<keyword evidence="2" id="KW-1185">Reference proteome</keyword>
<dbReference type="EMBL" id="RBXR01000001">
    <property type="protein sequence ID" value="RKT67445.1"/>
    <property type="molecule type" value="Genomic_DNA"/>
</dbReference>
<keyword evidence="1" id="KW-0238">DNA-binding</keyword>
<dbReference type="GO" id="GO:0003677">
    <property type="term" value="F:DNA binding"/>
    <property type="evidence" value="ECO:0007669"/>
    <property type="project" value="UniProtKB-KW"/>
</dbReference>
<evidence type="ECO:0000313" key="1">
    <source>
        <dbReference type="EMBL" id="RKT67445.1"/>
    </source>
</evidence>
<proteinExistence type="predicted"/>
<dbReference type="Proteomes" id="UP000272729">
    <property type="component" value="Unassembled WGS sequence"/>
</dbReference>
<dbReference type="InterPro" id="IPR009351">
    <property type="entry name" value="AlkZ-like"/>
</dbReference>
<evidence type="ECO:0000313" key="2">
    <source>
        <dbReference type="Proteomes" id="UP000272729"/>
    </source>
</evidence>
<name>A0A495X2F3_9PSEU</name>
<dbReference type="PANTHER" id="PTHR38479:SF2">
    <property type="entry name" value="WINGED HELIX DNA-BINDING DOMAIN-CONTAINING PROTEIN"/>
    <property type="match status" value="1"/>
</dbReference>
<protein>
    <submittedName>
        <fullName evidence="1">Winged helix DNA-binding protein</fullName>
    </submittedName>
</protein>
<dbReference type="AlphaFoldDB" id="A0A495X2F3"/>
<dbReference type="PANTHER" id="PTHR38479">
    <property type="entry name" value="LMO0824 PROTEIN"/>
    <property type="match status" value="1"/>
</dbReference>
<sequence>MALPEITDDDRRARLGRRHLLAAQADTVEEVVDALVGLHATDPATVFLSARARLTDPSVAAVEEAFYERQSLVRLLCMRRTMFAVTADLAPVVDAAAARAIAAKERAGLLKYLAEGVGWDAERLAKVEQATLAALAARGEATVVELGRDVPDLLEQVVVAAGKKYETRQNVSSRIVRVLAADGRMRRSRPRGTWISSQFRWAPAQPWPEVDTGQARAELVRRWLASFGPGSEGDLKWWTGWTLGAVRTALKAVGAVQVELSTGPGWALPDDLFTPETEPWVALLPALDPTPMGWQARDWYLAPELRPRLFDTAGNVGPTAWCDGRVVGGWAQRPDGEVVWQALTDVGAQARAALDAEAARLTGWLGGVRVVPRFRTPLEKELSR</sequence>
<dbReference type="RefSeq" id="WP_246029556.1">
    <property type="nucleotide sequence ID" value="NZ_JBIUBA010000009.1"/>
</dbReference>
<reference evidence="1 2" key="1">
    <citation type="submission" date="2018-10" db="EMBL/GenBank/DDBJ databases">
        <title>Sequencing the genomes of 1000 actinobacteria strains.</title>
        <authorList>
            <person name="Klenk H.-P."/>
        </authorList>
    </citation>
    <scope>NUCLEOTIDE SEQUENCE [LARGE SCALE GENOMIC DNA]</scope>
    <source>
        <strain evidence="1 2">DSM 43911</strain>
    </source>
</reference>
<gene>
    <name evidence="1" type="ORF">DFJ66_0620</name>
</gene>